<comment type="caution">
    <text evidence="1">The sequence shown here is derived from an EMBL/GenBank/DDBJ whole genome shotgun (WGS) entry which is preliminary data.</text>
</comment>
<evidence type="ECO:0000313" key="1">
    <source>
        <dbReference type="EMBL" id="MDV7043363.1"/>
    </source>
</evidence>
<dbReference type="EMBL" id="JAWLLM010000015">
    <property type="protein sequence ID" value="MDV7043363.1"/>
    <property type="molecule type" value="Genomic_DNA"/>
</dbReference>
<evidence type="ECO:0000313" key="2">
    <source>
        <dbReference type="Proteomes" id="UP001187868"/>
    </source>
</evidence>
<protein>
    <recommendedName>
        <fullName evidence="3">Virion structural protein</fullName>
    </recommendedName>
</protein>
<accession>A0ABU4EIR2</accession>
<name>A0ABU4EIR2_9GAMM</name>
<proteinExistence type="predicted"/>
<gene>
    <name evidence="1" type="ORF">RUJ08_14635</name>
</gene>
<dbReference type="Proteomes" id="UP001187868">
    <property type="component" value="Unassembled WGS sequence"/>
</dbReference>
<sequence length="283" mass="30253">MSNRSITTITPENGEQIINYGIYHDTHGALIDAVALNAAGNEIPLSKGMINFYSSPLSDGDFWRVIDSGSWQQQSVRIKIVKYGIPINVDRIVIVITRGQFSQPGIPQGAFTGTRFIGVQDLKACAIKNGNLFTASRLIPNVAANASTDSLIITGSKPVILLERRIGYSGLGVAASIYRDATYTGTPVAADVQNPNDINPAANLFTLSTGITFSTGTLTVATAYSQGNGSNQGQGNSQAILGEMVIMKPNTPYILRSQSLETTNTQNLNAYISLIEGWPDIPL</sequence>
<reference evidence="1 2" key="1">
    <citation type="submission" date="2023-10" db="EMBL/GenBank/DDBJ databases">
        <title>Clonality and diversity in the soft rot Dickeya solani phytopathogen.</title>
        <authorList>
            <person name="Pedron J."/>
            <person name="Van Gijisegem F."/>
            <person name="Portier P."/>
            <person name="Taghouti G."/>
        </authorList>
    </citation>
    <scope>NUCLEOTIDE SEQUENCE [LARGE SCALE GENOMIC DNA]</scope>
    <source>
        <strain evidence="1 2">FVG2-MFV017-A9</strain>
    </source>
</reference>
<keyword evidence="2" id="KW-1185">Reference proteome</keyword>
<dbReference type="RefSeq" id="WP_155518150.1">
    <property type="nucleotide sequence ID" value="NZ_CP104920.1"/>
</dbReference>
<organism evidence="1 2">
    <name type="scientific">Dickeya solani</name>
    <dbReference type="NCBI Taxonomy" id="1089444"/>
    <lineage>
        <taxon>Bacteria</taxon>
        <taxon>Pseudomonadati</taxon>
        <taxon>Pseudomonadota</taxon>
        <taxon>Gammaproteobacteria</taxon>
        <taxon>Enterobacterales</taxon>
        <taxon>Pectobacteriaceae</taxon>
        <taxon>Dickeya</taxon>
    </lineage>
</organism>
<evidence type="ECO:0008006" key="3">
    <source>
        <dbReference type="Google" id="ProtNLM"/>
    </source>
</evidence>